<dbReference type="AlphaFoldDB" id="A0AAJ0M6T5"/>
<name>A0AAJ0M6T5_9PEZI</name>
<sequence>MPNLCHCAILLGHLPCLQGLLRNDGSSRGCNSLLMAINLCHRAVPAIKVLVASIRLHAGLLPAERLSVLFGWDEFHAPQAEPATMAPGLARFKAAGGTRSSVRPKIISYSHKHMKKPRRILWAMTLKSTGRLGLVSLTGWLTTMVPSVQRHSAMHPSGTQRG</sequence>
<reference evidence="2" key="2">
    <citation type="submission" date="2023-06" db="EMBL/GenBank/DDBJ databases">
        <authorList>
            <consortium name="Lawrence Berkeley National Laboratory"/>
            <person name="Mondo S.J."/>
            <person name="Hensen N."/>
            <person name="Bonometti L."/>
            <person name="Westerberg I."/>
            <person name="Brannstrom I.O."/>
            <person name="Guillou S."/>
            <person name="Cros-Aarteil S."/>
            <person name="Calhoun S."/>
            <person name="Haridas S."/>
            <person name="Kuo A."/>
            <person name="Pangilinan J."/>
            <person name="Riley R."/>
            <person name="Labutti K."/>
            <person name="Andreopoulos B."/>
            <person name="Lipzen A."/>
            <person name="Chen C."/>
            <person name="Yanf M."/>
            <person name="Daum C."/>
            <person name="Ng V."/>
            <person name="Clum A."/>
            <person name="Steindorff A."/>
            <person name="Ohm R."/>
            <person name="Martin F."/>
            <person name="Silar P."/>
            <person name="Natvig D."/>
            <person name="Lalanne C."/>
            <person name="Gautier V."/>
            <person name="Ament-Velasquez S.L."/>
            <person name="Kruys A."/>
            <person name="Hutchinson M.I."/>
            <person name="Powell A.J."/>
            <person name="Barry K."/>
            <person name="Miller A.N."/>
            <person name="Grigoriev I.V."/>
            <person name="Debuchy R."/>
            <person name="Gladieux P."/>
            <person name="Thoren M.H."/>
            <person name="Johannesson H."/>
        </authorList>
    </citation>
    <scope>NUCLEOTIDE SEQUENCE</scope>
    <source>
        <strain evidence="2">CBS 333.67</strain>
    </source>
</reference>
<reference evidence="2" key="1">
    <citation type="journal article" date="2023" name="Mol. Phylogenet. Evol.">
        <title>Genome-scale phylogeny and comparative genomics of the fungal order Sordariales.</title>
        <authorList>
            <person name="Hensen N."/>
            <person name="Bonometti L."/>
            <person name="Westerberg I."/>
            <person name="Brannstrom I.O."/>
            <person name="Guillou S."/>
            <person name="Cros-Aarteil S."/>
            <person name="Calhoun S."/>
            <person name="Haridas S."/>
            <person name="Kuo A."/>
            <person name="Mondo S."/>
            <person name="Pangilinan J."/>
            <person name="Riley R."/>
            <person name="LaButti K."/>
            <person name="Andreopoulos B."/>
            <person name="Lipzen A."/>
            <person name="Chen C."/>
            <person name="Yan M."/>
            <person name="Daum C."/>
            <person name="Ng V."/>
            <person name="Clum A."/>
            <person name="Steindorff A."/>
            <person name="Ohm R.A."/>
            <person name="Martin F."/>
            <person name="Silar P."/>
            <person name="Natvig D.O."/>
            <person name="Lalanne C."/>
            <person name="Gautier V."/>
            <person name="Ament-Velasquez S.L."/>
            <person name="Kruys A."/>
            <person name="Hutchinson M.I."/>
            <person name="Powell A.J."/>
            <person name="Barry K."/>
            <person name="Miller A.N."/>
            <person name="Grigoriev I.V."/>
            <person name="Debuchy R."/>
            <person name="Gladieux P."/>
            <person name="Hiltunen Thoren M."/>
            <person name="Johannesson H."/>
        </authorList>
    </citation>
    <scope>NUCLEOTIDE SEQUENCE</scope>
    <source>
        <strain evidence="2">CBS 333.67</strain>
    </source>
</reference>
<keyword evidence="3" id="KW-1185">Reference proteome</keyword>
<dbReference type="EMBL" id="JAUDZG010000001">
    <property type="protein sequence ID" value="KAK3311208.1"/>
    <property type="molecule type" value="Genomic_DNA"/>
</dbReference>
<feature type="signal peptide" evidence="1">
    <location>
        <begin position="1"/>
        <end position="19"/>
    </location>
</feature>
<protein>
    <submittedName>
        <fullName evidence="2">Uncharacterized protein</fullName>
    </submittedName>
</protein>
<comment type="caution">
    <text evidence="2">The sequence shown here is derived from an EMBL/GenBank/DDBJ whole genome shotgun (WGS) entry which is preliminary data.</text>
</comment>
<evidence type="ECO:0000256" key="1">
    <source>
        <dbReference type="SAM" id="SignalP"/>
    </source>
</evidence>
<keyword evidence="1" id="KW-0732">Signal</keyword>
<proteinExistence type="predicted"/>
<evidence type="ECO:0000313" key="2">
    <source>
        <dbReference type="EMBL" id="KAK3311208.1"/>
    </source>
</evidence>
<dbReference type="RefSeq" id="XP_062726988.1">
    <property type="nucleotide sequence ID" value="XM_062871172.1"/>
</dbReference>
<dbReference type="GeneID" id="87890001"/>
<organism evidence="2 3">
    <name type="scientific">Chaetomium strumarium</name>
    <dbReference type="NCBI Taxonomy" id="1170767"/>
    <lineage>
        <taxon>Eukaryota</taxon>
        <taxon>Fungi</taxon>
        <taxon>Dikarya</taxon>
        <taxon>Ascomycota</taxon>
        <taxon>Pezizomycotina</taxon>
        <taxon>Sordariomycetes</taxon>
        <taxon>Sordariomycetidae</taxon>
        <taxon>Sordariales</taxon>
        <taxon>Chaetomiaceae</taxon>
        <taxon>Chaetomium</taxon>
    </lineage>
</organism>
<accession>A0AAJ0M6T5</accession>
<dbReference type="Proteomes" id="UP001273166">
    <property type="component" value="Unassembled WGS sequence"/>
</dbReference>
<feature type="chain" id="PRO_5042552284" evidence="1">
    <location>
        <begin position="20"/>
        <end position="162"/>
    </location>
</feature>
<evidence type="ECO:0000313" key="3">
    <source>
        <dbReference type="Proteomes" id="UP001273166"/>
    </source>
</evidence>
<gene>
    <name evidence="2" type="ORF">B0T15DRAFT_66439</name>
</gene>